<feature type="non-terminal residue" evidence="1">
    <location>
        <position position="1"/>
    </location>
</feature>
<name>A0A0K2T7Y2_LEPSM</name>
<dbReference type="AlphaFoldDB" id="A0A0K2T7Y2"/>
<organism evidence="1">
    <name type="scientific">Lepeophtheirus salmonis</name>
    <name type="common">Salmon louse</name>
    <name type="synonym">Caligus salmonis</name>
    <dbReference type="NCBI Taxonomy" id="72036"/>
    <lineage>
        <taxon>Eukaryota</taxon>
        <taxon>Metazoa</taxon>
        <taxon>Ecdysozoa</taxon>
        <taxon>Arthropoda</taxon>
        <taxon>Crustacea</taxon>
        <taxon>Multicrustacea</taxon>
        <taxon>Hexanauplia</taxon>
        <taxon>Copepoda</taxon>
        <taxon>Siphonostomatoida</taxon>
        <taxon>Caligidae</taxon>
        <taxon>Lepeophtheirus</taxon>
    </lineage>
</organism>
<proteinExistence type="predicted"/>
<feature type="non-terminal residue" evidence="1">
    <location>
        <position position="57"/>
    </location>
</feature>
<accession>A0A0K2T7Y2</accession>
<protein>
    <submittedName>
        <fullName evidence="1">Uncharacterized protein</fullName>
    </submittedName>
</protein>
<sequence>ASNTTPQTTLLIHSKKSDRLGVFIIIFKSKTYPPCSIVFYIKTVHYIISFTRSPFNT</sequence>
<dbReference type="EMBL" id="HACA01004326">
    <property type="protein sequence ID" value="CDW21687.1"/>
    <property type="molecule type" value="Transcribed_RNA"/>
</dbReference>
<reference evidence="1" key="1">
    <citation type="submission" date="2014-05" db="EMBL/GenBank/DDBJ databases">
        <authorList>
            <person name="Chronopoulou M."/>
        </authorList>
    </citation>
    <scope>NUCLEOTIDE SEQUENCE</scope>
    <source>
        <tissue evidence="1">Whole organism</tissue>
    </source>
</reference>
<evidence type="ECO:0000313" key="1">
    <source>
        <dbReference type="EMBL" id="CDW21687.1"/>
    </source>
</evidence>